<organism evidence="3 4">
    <name type="scientific">Panicum hallii var. hallii</name>
    <dbReference type="NCBI Taxonomy" id="1504633"/>
    <lineage>
        <taxon>Eukaryota</taxon>
        <taxon>Viridiplantae</taxon>
        <taxon>Streptophyta</taxon>
        <taxon>Embryophyta</taxon>
        <taxon>Tracheophyta</taxon>
        <taxon>Spermatophyta</taxon>
        <taxon>Magnoliopsida</taxon>
        <taxon>Liliopsida</taxon>
        <taxon>Poales</taxon>
        <taxon>Poaceae</taxon>
        <taxon>PACMAD clade</taxon>
        <taxon>Panicoideae</taxon>
        <taxon>Panicodae</taxon>
        <taxon>Paniceae</taxon>
        <taxon>Panicinae</taxon>
        <taxon>Panicum</taxon>
        <taxon>Panicum sect. Panicum</taxon>
    </lineage>
</organism>
<dbReference type="Proteomes" id="UP000244336">
    <property type="component" value="Chromosome 9"/>
</dbReference>
<feature type="binding site" evidence="1">
    <location>
        <position position="289"/>
    </location>
    <ligand>
        <name>Zn(2+)</name>
        <dbReference type="ChEBI" id="CHEBI:29105"/>
    </ligand>
</feature>
<dbReference type="EMBL" id="CM009757">
    <property type="protein sequence ID" value="PUZ42358.1"/>
    <property type="molecule type" value="Genomic_DNA"/>
</dbReference>
<gene>
    <name evidence="3" type="ORF">GQ55_9G576200</name>
</gene>
<name>A0A2T7CGD2_9POAL</name>
<dbReference type="GO" id="GO:0006284">
    <property type="term" value="P:base-excision repair"/>
    <property type="evidence" value="ECO:0007669"/>
    <property type="project" value="InterPro"/>
</dbReference>
<dbReference type="STRING" id="1504633.A0A2T7CGD2"/>
<evidence type="ECO:0000313" key="3">
    <source>
        <dbReference type="EMBL" id="PUZ42358.1"/>
    </source>
</evidence>
<proteinExistence type="predicted"/>
<evidence type="ECO:0000313" key="4">
    <source>
        <dbReference type="Proteomes" id="UP000244336"/>
    </source>
</evidence>
<evidence type="ECO:0000256" key="1">
    <source>
        <dbReference type="PIRSR" id="PIRSR605019-1"/>
    </source>
</evidence>
<dbReference type="Pfam" id="PF03352">
    <property type="entry name" value="Adenine_glyco"/>
    <property type="match status" value="2"/>
</dbReference>
<dbReference type="PANTHER" id="PTHR31116:SF25">
    <property type="entry name" value="DNA GLYCOSYLASE SUPERFAMILY PROTEIN"/>
    <property type="match status" value="1"/>
</dbReference>
<dbReference type="SUPFAM" id="SSF48150">
    <property type="entry name" value="DNA-glycosylase"/>
    <property type="match status" value="2"/>
</dbReference>
<keyword evidence="4" id="KW-1185">Reference proteome</keyword>
<dbReference type="InterPro" id="IPR005019">
    <property type="entry name" value="Adenine_glyco"/>
</dbReference>
<dbReference type="Gene3D" id="1.10.340.30">
    <property type="entry name" value="Hypothetical protein, domain 2"/>
    <property type="match status" value="1"/>
</dbReference>
<dbReference type="OrthoDB" id="3941538at2759"/>
<feature type="compositionally biased region" description="Low complexity" evidence="2">
    <location>
        <begin position="311"/>
        <end position="324"/>
    </location>
</feature>
<feature type="binding site" evidence="1">
    <location>
        <position position="293"/>
    </location>
    <ligand>
        <name>Zn(2+)</name>
        <dbReference type="ChEBI" id="CHEBI:29105"/>
    </ligand>
</feature>
<dbReference type="PANTHER" id="PTHR31116">
    <property type="entry name" value="OS04G0501200 PROTEIN"/>
    <property type="match status" value="1"/>
</dbReference>
<keyword evidence="1" id="KW-0862">Zinc</keyword>
<feature type="region of interest" description="Disordered" evidence="2">
    <location>
        <begin position="310"/>
        <end position="332"/>
    </location>
</feature>
<keyword evidence="1" id="KW-0479">Metal-binding</keyword>
<sequence length="332" mass="37056">MPGVRSEFPSPELRRVRTALPSASSKVASARSKLAERAKSPANSKARGPDDHEKRGKSGRGENGRLIPSGRRRNSPPPPPPVSPDGGRMRCSWITANSDPLYVAFHDEEWGVPVHDNRTLFELLTLSQALAELTWPAILSKREEFRCFSTTETLFIEDILEWPPILQLCNREMFDGFNFASVSEFTEKKINLLRSNGSMLLSEQKIRAVATNAKQMQKVVQEFGSFSNYCWSFVNHKPITNCFRYARQVPTKTPKAEAVSKDLMRRGFQCVGPTTIYSFMQVAGIVNDHLSCCFRFKACSQHKASENNVGAEPALPESLSSPSSEDSDIRGV</sequence>
<dbReference type="InterPro" id="IPR011257">
    <property type="entry name" value="DNA_glycosylase"/>
</dbReference>
<feature type="compositionally biased region" description="Basic and acidic residues" evidence="2">
    <location>
        <begin position="47"/>
        <end position="63"/>
    </location>
</feature>
<feature type="binding site" evidence="1">
    <location>
        <position position="106"/>
    </location>
    <ligand>
        <name>Zn(2+)</name>
        <dbReference type="ChEBI" id="CHEBI:29105"/>
    </ligand>
</feature>
<evidence type="ECO:0000256" key="2">
    <source>
        <dbReference type="SAM" id="MobiDB-lite"/>
    </source>
</evidence>
<feature type="binding site" evidence="1">
    <location>
        <position position="91"/>
    </location>
    <ligand>
        <name>Zn(2+)</name>
        <dbReference type="ChEBI" id="CHEBI:29105"/>
    </ligand>
</feature>
<dbReference type="GO" id="GO:0008725">
    <property type="term" value="F:DNA-3-methyladenine glycosylase activity"/>
    <property type="evidence" value="ECO:0007669"/>
    <property type="project" value="InterPro"/>
</dbReference>
<evidence type="ECO:0008006" key="5">
    <source>
        <dbReference type="Google" id="ProtNLM"/>
    </source>
</evidence>
<protein>
    <recommendedName>
        <fullName evidence="5">DNA-3-methyladenine glycosylase I</fullName>
    </recommendedName>
</protein>
<feature type="compositionally biased region" description="Low complexity" evidence="2">
    <location>
        <begin position="22"/>
        <end position="32"/>
    </location>
</feature>
<feature type="region of interest" description="Disordered" evidence="2">
    <location>
        <begin position="1"/>
        <end position="90"/>
    </location>
</feature>
<dbReference type="AlphaFoldDB" id="A0A2T7CGD2"/>
<reference evidence="3 4" key="1">
    <citation type="submission" date="2018-04" db="EMBL/GenBank/DDBJ databases">
        <title>WGS assembly of Panicum hallii var. hallii HAL2.</title>
        <authorList>
            <person name="Lovell J."/>
            <person name="Jenkins J."/>
            <person name="Lowry D."/>
            <person name="Mamidi S."/>
            <person name="Sreedasyam A."/>
            <person name="Weng X."/>
            <person name="Barry K."/>
            <person name="Bonette J."/>
            <person name="Campitelli B."/>
            <person name="Daum C."/>
            <person name="Gordon S."/>
            <person name="Gould B."/>
            <person name="Lipzen A."/>
            <person name="MacQueen A."/>
            <person name="Palacio-Mejia J."/>
            <person name="Plott C."/>
            <person name="Shakirov E."/>
            <person name="Shu S."/>
            <person name="Yoshinaga Y."/>
            <person name="Zane M."/>
            <person name="Rokhsar D."/>
            <person name="Grimwood J."/>
            <person name="Schmutz J."/>
            <person name="Juenger T."/>
        </authorList>
    </citation>
    <scope>NUCLEOTIDE SEQUENCE [LARGE SCALE GENOMIC DNA]</scope>
    <source>
        <strain evidence="4">cv. HAL2</strain>
    </source>
</reference>
<accession>A0A2T7CGD2</accession>
<dbReference type="Gramene" id="PUZ42358">
    <property type="protein sequence ID" value="PUZ42358"/>
    <property type="gene ID" value="GQ55_9G576200"/>
</dbReference>
<dbReference type="GO" id="GO:0046872">
    <property type="term" value="F:metal ion binding"/>
    <property type="evidence" value="ECO:0007669"/>
    <property type="project" value="UniProtKB-KW"/>
</dbReference>